<organism evidence="1">
    <name type="scientific">Octopus bimaculoides</name>
    <name type="common">California two-spotted octopus</name>
    <dbReference type="NCBI Taxonomy" id="37653"/>
    <lineage>
        <taxon>Eukaryota</taxon>
        <taxon>Metazoa</taxon>
        <taxon>Spiralia</taxon>
        <taxon>Lophotrochozoa</taxon>
        <taxon>Mollusca</taxon>
        <taxon>Cephalopoda</taxon>
        <taxon>Coleoidea</taxon>
        <taxon>Octopodiformes</taxon>
        <taxon>Octopoda</taxon>
        <taxon>Incirrata</taxon>
        <taxon>Octopodidae</taxon>
        <taxon>Octopus</taxon>
    </lineage>
</organism>
<sequence length="46" mass="4976">MDIMIQLEDIKHLSCKKAAIIPPEMISIGCTFKIVGNTLMASLSLG</sequence>
<proteinExistence type="predicted"/>
<evidence type="ECO:0000313" key="1">
    <source>
        <dbReference type="EMBL" id="KOF72927.1"/>
    </source>
</evidence>
<gene>
    <name evidence="1" type="ORF">OCBIM_22038646mg</name>
</gene>
<reference evidence="1" key="1">
    <citation type="submission" date="2015-07" db="EMBL/GenBank/DDBJ databases">
        <title>MeaNS - Measles Nucleotide Surveillance Program.</title>
        <authorList>
            <person name="Tran T."/>
            <person name="Druce J."/>
        </authorList>
    </citation>
    <scope>NUCLEOTIDE SEQUENCE</scope>
    <source>
        <strain evidence="1">UCB-OBI-ISO-001</strain>
        <tissue evidence="1">Gonad</tissue>
    </source>
</reference>
<protein>
    <submittedName>
        <fullName evidence="1">Uncharacterized protein</fullName>
    </submittedName>
</protein>
<accession>A0A0L8G7C7</accession>
<dbReference type="AlphaFoldDB" id="A0A0L8G7C7"/>
<name>A0A0L8G7C7_OCTBM</name>
<dbReference type="EMBL" id="KQ423430">
    <property type="protein sequence ID" value="KOF72927.1"/>
    <property type="molecule type" value="Genomic_DNA"/>
</dbReference>